<keyword evidence="5 6" id="KW-0249">Electron transport</keyword>
<keyword evidence="6" id="KW-1278">Translocase</keyword>
<gene>
    <name evidence="6" type="primary">rnfG</name>
    <name evidence="9" type="ORF">SAMN02745248_02556</name>
</gene>
<evidence type="ECO:0000256" key="5">
    <source>
        <dbReference type="ARBA" id="ARBA00022982"/>
    </source>
</evidence>
<keyword evidence="6 7" id="KW-0472">Membrane</keyword>
<evidence type="ECO:0000256" key="2">
    <source>
        <dbReference type="ARBA" id="ARBA00022553"/>
    </source>
</evidence>
<evidence type="ECO:0000256" key="6">
    <source>
        <dbReference type="HAMAP-Rule" id="MF_00479"/>
    </source>
</evidence>
<dbReference type="EC" id="7.-.-.-" evidence="6"/>
<accession>A0A1M6SHS8</accession>
<comment type="function">
    <text evidence="6">Part of a membrane-bound complex that couples electron transfer with translocation of ions across the membrane.</text>
</comment>
<dbReference type="InterPro" id="IPR010209">
    <property type="entry name" value="Ion_transpt_RnfG/RsxG"/>
</dbReference>
<proteinExistence type="inferred from homology"/>
<keyword evidence="4 6" id="KW-0288">FMN</keyword>
<comment type="subcellular location">
    <subcellularLocation>
        <location evidence="6">Cell membrane</location>
        <topology evidence="6">Single-pass membrane protein</topology>
    </subcellularLocation>
</comment>
<dbReference type="OrthoDB" id="9794010at2"/>
<evidence type="ECO:0000259" key="8">
    <source>
        <dbReference type="SMART" id="SM00900"/>
    </source>
</evidence>
<comment type="subunit">
    <text evidence="6">The complex is composed of six subunits: RnfA, RnfB, RnfC, RnfD, RnfE and RnfG.</text>
</comment>
<evidence type="ECO:0000256" key="7">
    <source>
        <dbReference type="SAM" id="Phobius"/>
    </source>
</evidence>
<dbReference type="GO" id="GO:0022900">
    <property type="term" value="P:electron transport chain"/>
    <property type="evidence" value="ECO:0007669"/>
    <property type="project" value="UniProtKB-UniRule"/>
</dbReference>
<organism evidence="9 10">
    <name type="scientific">Hathewaya proteolytica DSM 3090</name>
    <dbReference type="NCBI Taxonomy" id="1121331"/>
    <lineage>
        <taxon>Bacteria</taxon>
        <taxon>Bacillati</taxon>
        <taxon>Bacillota</taxon>
        <taxon>Clostridia</taxon>
        <taxon>Eubacteriales</taxon>
        <taxon>Clostridiaceae</taxon>
        <taxon>Hathewaya</taxon>
    </lineage>
</organism>
<evidence type="ECO:0000313" key="9">
    <source>
        <dbReference type="EMBL" id="SHK44344.1"/>
    </source>
</evidence>
<dbReference type="HAMAP" id="MF_00479">
    <property type="entry name" value="RsxG_RnfG"/>
    <property type="match status" value="1"/>
</dbReference>
<dbReference type="PANTHER" id="PTHR36118:SF1">
    <property type="entry name" value="ION-TRANSLOCATING OXIDOREDUCTASE COMPLEX SUBUNIT G"/>
    <property type="match status" value="1"/>
</dbReference>
<feature type="domain" description="FMN-binding" evidence="8">
    <location>
        <begin position="96"/>
        <end position="186"/>
    </location>
</feature>
<sequence length="194" mass="20914">MNLKNEDNIFKLGAILLVVTLIAGLILGIVFNVTKEPIAKQEKINNDKAMKELFKEADTFDKSNVALKEDGKITEVNEAKKGSEVVGYAIKAETKGYAGTITLMAGVSVEGKITGIQIISQSETAGLGQNCTKDFFKDNFKDKDIKKPLNVVKSNPSPENEVLAISGATITSKAVTNAVNDIVTFYKENLEGGK</sequence>
<dbReference type="RefSeq" id="WP_072904448.1">
    <property type="nucleotide sequence ID" value="NZ_FRAD01000028.1"/>
</dbReference>
<dbReference type="Proteomes" id="UP000183952">
    <property type="component" value="Unassembled WGS sequence"/>
</dbReference>
<dbReference type="GO" id="GO:0010181">
    <property type="term" value="F:FMN binding"/>
    <property type="evidence" value="ECO:0007669"/>
    <property type="project" value="InterPro"/>
</dbReference>
<evidence type="ECO:0000256" key="1">
    <source>
        <dbReference type="ARBA" id="ARBA00022448"/>
    </source>
</evidence>
<evidence type="ECO:0000313" key="10">
    <source>
        <dbReference type="Proteomes" id="UP000183952"/>
    </source>
</evidence>
<dbReference type="InterPro" id="IPR007329">
    <property type="entry name" value="FMN-bd"/>
</dbReference>
<comment type="cofactor">
    <cofactor evidence="6">
        <name>FMN</name>
        <dbReference type="ChEBI" id="CHEBI:58210"/>
    </cofactor>
</comment>
<dbReference type="PIRSF" id="PIRSF006091">
    <property type="entry name" value="E_trnsport_RnfG"/>
    <property type="match status" value="1"/>
</dbReference>
<dbReference type="GO" id="GO:0009055">
    <property type="term" value="F:electron transfer activity"/>
    <property type="evidence" value="ECO:0007669"/>
    <property type="project" value="InterPro"/>
</dbReference>
<dbReference type="EMBL" id="FRAD01000028">
    <property type="protein sequence ID" value="SHK44344.1"/>
    <property type="molecule type" value="Genomic_DNA"/>
</dbReference>
<name>A0A1M6SHS8_9CLOT</name>
<dbReference type="PANTHER" id="PTHR36118">
    <property type="entry name" value="ION-TRANSLOCATING OXIDOREDUCTASE COMPLEX SUBUNIT G"/>
    <property type="match status" value="1"/>
</dbReference>
<keyword evidence="2 6" id="KW-0597">Phosphoprotein</keyword>
<keyword evidence="6" id="KW-1003">Cell membrane</keyword>
<evidence type="ECO:0000256" key="4">
    <source>
        <dbReference type="ARBA" id="ARBA00022643"/>
    </source>
</evidence>
<feature type="transmembrane region" description="Helical" evidence="7">
    <location>
        <begin position="12"/>
        <end position="33"/>
    </location>
</feature>
<dbReference type="AlphaFoldDB" id="A0A1M6SHS8"/>
<keyword evidence="6 7" id="KW-0812">Transmembrane</keyword>
<dbReference type="SMART" id="SM00900">
    <property type="entry name" value="FMN_bind"/>
    <property type="match status" value="1"/>
</dbReference>
<evidence type="ECO:0000256" key="3">
    <source>
        <dbReference type="ARBA" id="ARBA00022630"/>
    </source>
</evidence>
<dbReference type="Pfam" id="PF04205">
    <property type="entry name" value="FMN_bind"/>
    <property type="match status" value="1"/>
</dbReference>
<reference evidence="9 10" key="1">
    <citation type="submission" date="2016-11" db="EMBL/GenBank/DDBJ databases">
        <authorList>
            <person name="Jaros S."/>
            <person name="Januszkiewicz K."/>
            <person name="Wedrychowicz H."/>
        </authorList>
    </citation>
    <scope>NUCLEOTIDE SEQUENCE [LARGE SCALE GENOMIC DNA]</scope>
    <source>
        <strain evidence="9 10">DSM 3090</strain>
    </source>
</reference>
<keyword evidence="10" id="KW-1185">Reference proteome</keyword>
<protein>
    <recommendedName>
        <fullName evidence="6">Ion-translocating oxidoreductase complex subunit G</fullName>
        <ecNumber evidence="6">7.-.-.-</ecNumber>
    </recommendedName>
    <alternativeName>
        <fullName evidence="6">Rnf electron transport complex subunit G</fullName>
    </alternativeName>
</protein>
<dbReference type="GO" id="GO:0005886">
    <property type="term" value="C:plasma membrane"/>
    <property type="evidence" value="ECO:0007669"/>
    <property type="project" value="UniProtKB-SubCell"/>
</dbReference>
<comment type="similarity">
    <text evidence="6">Belongs to the RnfG family.</text>
</comment>
<keyword evidence="1 6" id="KW-0813">Transport</keyword>
<dbReference type="STRING" id="1121331.SAMN02745248_02556"/>
<feature type="modified residue" description="FMN phosphoryl threonine" evidence="6">
    <location>
        <position position="169"/>
    </location>
</feature>
<dbReference type="NCBIfam" id="TIGR01947">
    <property type="entry name" value="rnfG"/>
    <property type="match status" value="1"/>
</dbReference>
<keyword evidence="6 7" id="KW-1133">Transmembrane helix</keyword>
<keyword evidence="3 6" id="KW-0285">Flavoprotein</keyword>